<proteinExistence type="predicted"/>
<reference evidence="1" key="1">
    <citation type="journal article" date="2025" name="Int. J. Syst. Evol. Microbiol.">
        <title>Streptomyces citrinus sp. nov., with yellow diffusible pigment.</title>
        <authorList>
            <person name="He Y."/>
            <person name="Yang E."/>
            <person name="Xu J."/>
            <person name="Sun Y."/>
            <person name="Sun L."/>
        </authorList>
    </citation>
    <scope>NUCLEOTIDE SEQUENCE</scope>
    <source>
        <strain evidence="1">Q6</strain>
    </source>
</reference>
<evidence type="ECO:0000313" key="2">
    <source>
        <dbReference type="Proteomes" id="UP001432251"/>
    </source>
</evidence>
<name>A0ACD5AM41_9ACTN</name>
<evidence type="ECO:0000313" key="1">
    <source>
        <dbReference type="EMBL" id="WWQ68264.1"/>
    </source>
</evidence>
<organism evidence="1 2">
    <name type="scientific">Streptomyces citrinus</name>
    <dbReference type="NCBI Taxonomy" id="3118173"/>
    <lineage>
        <taxon>Bacteria</taxon>
        <taxon>Bacillati</taxon>
        <taxon>Actinomycetota</taxon>
        <taxon>Actinomycetes</taxon>
        <taxon>Kitasatosporales</taxon>
        <taxon>Streptomycetaceae</taxon>
        <taxon>Streptomyces</taxon>
    </lineage>
</organism>
<dbReference type="EMBL" id="CP146022">
    <property type="protein sequence ID" value="WWQ68264.1"/>
    <property type="molecule type" value="Genomic_DNA"/>
</dbReference>
<dbReference type="Proteomes" id="UP001432251">
    <property type="component" value="Chromosome"/>
</dbReference>
<keyword evidence="2" id="KW-1185">Reference proteome</keyword>
<accession>A0ACD5AM41</accession>
<sequence>METTYRWGVVAALAPVAWGANYFVTHEFLPAGAPWWGAALRALPAGLLLLALCRERPRGDWWWKSAVLGLLNTSAFFLLVYLASHLLTTGTAATLMALSAPTLMLSAWALLAERPRVRAAAGAVVGLAGVVLMLSGQVTAPGISGLLASAGALTVSSIGYALSKRWGTGPGVLPTTAWQLTFGGLLLVVAAAVLEGAPPQLTPEGVAALGYTAVIATALAFVAWFTGLRRLPAATVGLIGLLNPVTGVLLGTTLGGESLTLRQGAGMALVLAGIVLGRPAAGADEPDGPPTTEAAAADRPHGVGARARREGAAAPGYGQGGETRGWNGGGRCSAASPRRTARSSWPSSAP</sequence>
<protein>
    <submittedName>
        <fullName evidence="1">DMT family transporter</fullName>
    </submittedName>
</protein>
<gene>
    <name evidence="1" type="ORF">V2W30_36330</name>
</gene>